<proteinExistence type="predicted"/>
<feature type="compositionally biased region" description="Basic and acidic residues" evidence="1">
    <location>
        <begin position="70"/>
        <end position="83"/>
    </location>
</feature>
<evidence type="ECO:0000256" key="1">
    <source>
        <dbReference type="SAM" id="MobiDB-lite"/>
    </source>
</evidence>
<accession>A0A6A4I7C7</accession>
<keyword evidence="3" id="KW-1185">Reference proteome</keyword>
<feature type="region of interest" description="Disordered" evidence="1">
    <location>
        <begin position="63"/>
        <end position="92"/>
    </location>
</feature>
<name>A0A6A4I7C7_9AGAR</name>
<dbReference type="AlphaFoldDB" id="A0A6A4I7C7"/>
<evidence type="ECO:0000313" key="3">
    <source>
        <dbReference type="Proteomes" id="UP000799118"/>
    </source>
</evidence>
<organism evidence="2 3">
    <name type="scientific">Gymnopus androsaceus JB14</name>
    <dbReference type="NCBI Taxonomy" id="1447944"/>
    <lineage>
        <taxon>Eukaryota</taxon>
        <taxon>Fungi</taxon>
        <taxon>Dikarya</taxon>
        <taxon>Basidiomycota</taxon>
        <taxon>Agaricomycotina</taxon>
        <taxon>Agaricomycetes</taxon>
        <taxon>Agaricomycetidae</taxon>
        <taxon>Agaricales</taxon>
        <taxon>Marasmiineae</taxon>
        <taxon>Omphalotaceae</taxon>
        <taxon>Gymnopus</taxon>
    </lineage>
</organism>
<protein>
    <submittedName>
        <fullName evidence="2">Uncharacterized protein</fullName>
    </submittedName>
</protein>
<dbReference type="EMBL" id="ML769414">
    <property type="protein sequence ID" value="KAE9404704.1"/>
    <property type="molecule type" value="Genomic_DNA"/>
</dbReference>
<sequence length="282" mass="31551">MPTGHHKLLPPTELERKAVEIISHALAKLPSILRVSDLQRTAKGKVYQFAGVQDRFEILRAAETSGNPDGEEKCSPLPQEKRQPSTKPTPRPGNSSLLYLCIGNNSVFRKCGRLWVWDSNGRLINAGDPLRALVYDYRVPFPVHLTKISFRQKKSAKDASGDAKTIQTDVLARNGGLDYSFNLYRIGLKPTNCKHVAHDFTGRTLNIYGAPINPQYGVHVLHARPVSPSTTSPLNPPAGIFWWHYLQCVISKFGRYNQLGHITHYEKPILMQGDPDFGSCAW</sequence>
<reference evidence="2" key="1">
    <citation type="journal article" date="2019" name="Environ. Microbiol.">
        <title>Fungal ecological strategies reflected in gene transcription - a case study of two litter decomposers.</title>
        <authorList>
            <person name="Barbi F."/>
            <person name="Kohler A."/>
            <person name="Barry K."/>
            <person name="Baskaran P."/>
            <person name="Daum C."/>
            <person name="Fauchery L."/>
            <person name="Ihrmark K."/>
            <person name="Kuo A."/>
            <person name="LaButti K."/>
            <person name="Lipzen A."/>
            <person name="Morin E."/>
            <person name="Grigoriev I.V."/>
            <person name="Henrissat B."/>
            <person name="Lindahl B."/>
            <person name="Martin F."/>
        </authorList>
    </citation>
    <scope>NUCLEOTIDE SEQUENCE</scope>
    <source>
        <strain evidence="2">JB14</strain>
    </source>
</reference>
<dbReference type="OrthoDB" id="3141919at2759"/>
<dbReference type="Proteomes" id="UP000799118">
    <property type="component" value="Unassembled WGS sequence"/>
</dbReference>
<evidence type="ECO:0000313" key="2">
    <source>
        <dbReference type="EMBL" id="KAE9404704.1"/>
    </source>
</evidence>
<gene>
    <name evidence="2" type="ORF">BT96DRAFT_989020</name>
</gene>